<dbReference type="STRING" id="1280514.AXFE_00520"/>
<comment type="function">
    <text evidence="10">Represses a number of genes involved in the response to DNA damage (SOS response), including recA and lexA. In the presence of single-stranded DNA, RecA interacts with LexA causing an autocatalytic cleavage which disrupts the DNA-binding part of LexA, leading to derepression of the SOS regulon and eventually DNA repair.</text>
</comment>
<evidence type="ECO:0000256" key="8">
    <source>
        <dbReference type="ARBA" id="ARBA00023204"/>
    </source>
</evidence>
<evidence type="ECO:0000256" key="1">
    <source>
        <dbReference type="ARBA" id="ARBA00022491"/>
    </source>
</evidence>
<dbReference type="GO" id="GO:0009432">
    <property type="term" value="P:SOS response"/>
    <property type="evidence" value="ECO:0007669"/>
    <property type="project" value="UniProtKB-UniRule"/>
</dbReference>
<dbReference type="RefSeq" id="WP_052603893.1">
    <property type="nucleotide sequence ID" value="NZ_JXYS01000001.1"/>
</dbReference>
<dbReference type="GO" id="GO:0006508">
    <property type="term" value="P:proteolysis"/>
    <property type="evidence" value="ECO:0007669"/>
    <property type="project" value="InterPro"/>
</dbReference>
<evidence type="ECO:0000313" key="14">
    <source>
        <dbReference type="Proteomes" id="UP000032360"/>
    </source>
</evidence>
<comment type="subunit">
    <text evidence="10">Homodimer.</text>
</comment>
<dbReference type="InterPro" id="IPR036286">
    <property type="entry name" value="LexA/Signal_pep-like_sf"/>
</dbReference>
<feature type="site" description="Cleavage; by autolysis" evidence="10">
    <location>
        <begin position="100"/>
        <end position="101"/>
    </location>
</feature>
<dbReference type="CDD" id="cd06529">
    <property type="entry name" value="S24_LexA-like"/>
    <property type="match status" value="1"/>
</dbReference>
<organism evidence="13 14">
    <name type="scientific">Acidithrix ferrooxidans</name>
    <dbReference type="NCBI Taxonomy" id="1280514"/>
    <lineage>
        <taxon>Bacteria</taxon>
        <taxon>Bacillati</taxon>
        <taxon>Actinomycetota</taxon>
        <taxon>Acidimicrobiia</taxon>
        <taxon>Acidimicrobiales</taxon>
        <taxon>Acidimicrobiaceae</taxon>
        <taxon>Acidithrix</taxon>
    </lineage>
</organism>
<proteinExistence type="inferred from homology"/>
<dbReference type="GO" id="GO:0003677">
    <property type="term" value="F:DNA binding"/>
    <property type="evidence" value="ECO:0007669"/>
    <property type="project" value="UniProtKB-UniRule"/>
</dbReference>
<dbReference type="HAMAP" id="MF_00015">
    <property type="entry name" value="LexA"/>
    <property type="match status" value="1"/>
</dbReference>
<dbReference type="GO" id="GO:0045892">
    <property type="term" value="P:negative regulation of DNA-templated transcription"/>
    <property type="evidence" value="ECO:0007669"/>
    <property type="project" value="UniProtKB-UniRule"/>
</dbReference>
<gene>
    <name evidence="10 13" type="primary">lexA</name>
    <name evidence="13" type="ORF">AXFE_00520</name>
</gene>
<keyword evidence="4 10" id="KW-0378">Hydrolase</keyword>
<dbReference type="Proteomes" id="UP000032360">
    <property type="component" value="Unassembled WGS sequence"/>
</dbReference>
<keyword evidence="9 10" id="KW-0742">SOS response</keyword>
<dbReference type="PANTHER" id="PTHR33516">
    <property type="entry name" value="LEXA REPRESSOR"/>
    <property type="match status" value="1"/>
</dbReference>
<dbReference type="Gene3D" id="2.10.109.10">
    <property type="entry name" value="Umud Fragment, subunit A"/>
    <property type="match status" value="1"/>
</dbReference>
<keyword evidence="10" id="KW-0068">Autocatalytic cleavage</keyword>
<evidence type="ECO:0000259" key="12">
    <source>
        <dbReference type="Pfam" id="PF01726"/>
    </source>
</evidence>
<evidence type="ECO:0000256" key="9">
    <source>
        <dbReference type="ARBA" id="ARBA00023236"/>
    </source>
</evidence>
<evidence type="ECO:0000313" key="13">
    <source>
        <dbReference type="EMBL" id="KJF19015.1"/>
    </source>
</evidence>
<protein>
    <recommendedName>
        <fullName evidence="10">LexA repressor</fullName>
        <ecNumber evidence="10">3.4.21.88</ecNumber>
    </recommendedName>
</protein>
<dbReference type="PANTHER" id="PTHR33516:SF2">
    <property type="entry name" value="LEXA REPRESSOR-RELATED"/>
    <property type="match status" value="1"/>
</dbReference>
<keyword evidence="5 10" id="KW-0805">Transcription regulation</keyword>
<accession>A0A0D8HLZ0</accession>
<dbReference type="InterPro" id="IPR036390">
    <property type="entry name" value="WH_DNA-bd_sf"/>
</dbReference>
<dbReference type="GO" id="GO:0006260">
    <property type="term" value="P:DNA replication"/>
    <property type="evidence" value="ECO:0007669"/>
    <property type="project" value="UniProtKB-UniRule"/>
</dbReference>
<keyword evidence="3 10" id="KW-0227">DNA damage</keyword>
<dbReference type="NCBIfam" id="TIGR00498">
    <property type="entry name" value="lexA"/>
    <property type="match status" value="1"/>
</dbReference>
<comment type="caution">
    <text evidence="13">The sequence shown here is derived from an EMBL/GenBank/DDBJ whole genome shotgun (WGS) entry which is preliminary data.</text>
</comment>
<dbReference type="InterPro" id="IPR036388">
    <property type="entry name" value="WH-like_DNA-bd_sf"/>
</dbReference>
<dbReference type="InterPro" id="IPR006200">
    <property type="entry name" value="LexA"/>
</dbReference>
<dbReference type="Pfam" id="PF00717">
    <property type="entry name" value="Peptidase_S24"/>
    <property type="match status" value="1"/>
</dbReference>
<keyword evidence="7 10" id="KW-0804">Transcription</keyword>
<feature type="domain" description="Peptidase S24/S26A/S26B/S26C" evidence="11">
    <location>
        <begin position="93"/>
        <end position="212"/>
    </location>
</feature>
<dbReference type="InterPro" id="IPR039418">
    <property type="entry name" value="LexA-like"/>
</dbReference>
<feature type="DNA-binding region" description="H-T-H motif" evidence="10">
    <location>
        <begin position="35"/>
        <end position="55"/>
    </location>
</feature>
<dbReference type="SUPFAM" id="SSF46785">
    <property type="entry name" value="Winged helix' DNA-binding domain"/>
    <property type="match status" value="1"/>
</dbReference>
<dbReference type="Pfam" id="PF01726">
    <property type="entry name" value="LexA_DNA_bind"/>
    <property type="match status" value="1"/>
</dbReference>
<sequence length="218" mass="23950">MTTEPPNNEILTVKRREILTYIERTQIERGYPPSVREIATACSLSSPASVQFHLKVLQKQGFLMRDLSKPRALTVNMSSRSLSSSNDDALSIPVIGLIAAGSGALALENPTDEVALIPAFLGDATTLFALRVKGDSMIGDGIFERDIIVARKQSTATTGELVIAGLRDETEATVKRIEIDRAKNRIVLKPSNPAYSPMQYPMDQVAIYGRVVFLQRQF</sequence>
<dbReference type="PATRIC" id="fig|1280514.3.peg.73"/>
<feature type="active site" description="For autocatalytic cleavage activity" evidence="10">
    <location>
        <position position="136"/>
    </location>
</feature>
<dbReference type="GO" id="GO:0006281">
    <property type="term" value="P:DNA repair"/>
    <property type="evidence" value="ECO:0007669"/>
    <property type="project" value="UniProtKB-UniRule"/>
</dbReference>
<comment type="similarity">
    <text evidence="10">Belongs to the peptidase S24 family.</text>
</comment>
<reference evidence="13 14" key="1">
    <citation type="submission" date="2015-01" db="EMBL/GenBank/DDBJ databases">
        <title>Draft genome of the acidophilic iron oxidizer Acidithrix ferrooxidans strain Py-F3.</title>
        <authorList>
            <person name="Poehlein A."/>
            <person name="Eisen S."/>
            <person name="Schloemann M."/>
            <person name="Johnson B.D."/>
            <person name="Daniel R."/>
            <person name="Muehling M."/>
        </authorList>
    </citation>
    <scope>NUCLEOTIDE SEQUENCE [LARGE SCALE GENOMIC DNA]</scope>
    <source>
        <strain evidence="13 14">Py-F3</strain>
    </source>
</reference>
<feature type="active site" description="For autocatalytic cleavage activity" evidence="10">
    <location>
        <position position="175"/>
    </location>
</feature>
<dbReference type="OrthoDB" id="9802364at2"/>
<dbReference type="InterPro" id="IPR015927">
    <property type="entry name" value="Peptidase_S24_S26A/B/C"/>
</dbReference>
<dbReference type="InterPro" id="IPR050077">
    <property type="entry name" value="LexA_repressor"/>
</dbReference>
<evidence type="ECO:0000259" key="11">
    <source>
        <dbReference type="Pfam" id="PF00717"/>
    </source>
</evidence>
<dbReference type="Gene3D" id="1.10.10.10">
    <property type="entry name" value="Winged helix-like DNA-binding domain superfamily/Winged helix DNA-binding domain"/>
    <property type="match status" value="1"/>
</dbReference>
<feature type="domain" description="LexA repressor DNA-binding" evidence="12">
    <location>
        <begin position="10"/>
        <end position="72"/>
    </location>
</feature>
<keyword evidence="6 10" id="KW-0238">DNA-binding</keyword>
<name>A0A0D8HLZ0_9ACTN</name>
<evidence type="ECO:0000256" key="6">
    <source>
        <dbReference type="ARBA" id="ARBA00023125"/>
    </source>
</evidence>
<dbReference type="EMBL" id="JXYS01000001">
    <property type="protein sequence ID" value="KJF19015.1"/>
    <property type="molecule type" value="Genomic_DNA"/>
</dbReference>
<evidence type="ECO:0000256" key="3">
    <source>
        <dbReference type="ARBA" id="ARBA00022763"/>
    </source>
</evidence>
<dbReference type="GO" id="GO:0004252">
    <property type="term" value="F:serine-type endopeptidase activity"/>
    <property type="evidence" value="ECO:0007669"/>
    <property type="project" value="UniProtKB-UniRule"/>
</dbReference>
<dbReference type="InterPro" id="IPR006199">
    <property type="entry name" value="LexA_DNA-bd_dom"/>
</dbReference>
<evidence type="ECO:0000256" key="4">
    <source>
        <dbReference type="ARBA" id="ARBA00022801"/>
    </source>
</evidence>
<evidence type="ECO:0000256" key="7">
    <source>
        <dbReference type="ARBA" id="ARBA00023163"/>
    </source>
</evidence>
<comment type="catalytic activity">
    <reaction evidence="10">
        <text>Hydrolysis of Ala-|-Gly bond in repressor LexA.</text>
        <dbReference type="EC" id="3.4.21.88"/>
    </reaction>
</comment>
<dbReference type="SUPFAM" id="SSF51306">
    <property type="entry name" value="LexA/Signal peptidase"/>
    <property type="match status" value="1"/>
</dbReference>
<evidence type="ECO:0000256" key="5">
    <source>
        <dbReference type="ARBA" id="ARBA00023015"/>
    </source>
</evidence>
<evidence type="ECO:0000256" key="10">
    <source>
        <dbReference type="HAMAP-Rule" id="MF_00015"/>
    </source>
</evidence>
<evidence type="ECO:0000256" key="2">
    <source>
        <dbReference type="ARBA" id="ARBA00022705"/>
    </source>
</evidence>
<dbReference type="EC" id="3.4.21.88" evidence="10"/>
<keyword evidence="2 10" id="KW-0235">DNA replication</keyword>
<keyword evidence="8 10" id="KW-0234">DNA repair</keyword>
<keyword evidence="1 10" id="KW-0678">Repressor</keyword>
<keyword evidence="14" id="KW-1185">Reference proteome</keyword>
<dbReference type="AlphaFoldDB" id="A0A0D8HLZ0"/>